<proteinExistence type="predicted"/>
<keyword evidence="1 4" id="KW-0808">Transferase</keyword>
<evidence type="ECO:0000259" key="3">
    <source>
        <dbReference type="PROSITE" id="PS51186"/>
    </source>
</evidence>
<comment type="caution">
    <text evidence="4">The sequence shown here is derived from an EMBL/GenBank/DDBJ whole genome shotgun (WGS) entry which is preliminary data.</text>
</comment>
<reference evidence="4 5" key="1">
    <citation type="submission" date="2019-03" db="EMBL/GenBank/DDBJ databases">
        <title>Cohnella endophytica sp. nov., a novel endophytic bacterium isolated from bark of Sonneratia apetala.</title>
        <authorList>
            <person name="Tuo L."/>
        </authorList>
    </citation>
    <scope>NUCLEOTIDE SEQUENCE [LARGE SCALE GENOMIC DNA]</scope>
    <source>
        <strain evidence="4 5">CCTCC AB 208254</strain>
    </source>
</reference>
<feature type="domain" description="N-acetyltransferase" evidence="3">
    <location>
        <begin position="5"/>
        <end position="170"/>
    </location>
</feature>
<evidence type="ECO:0000313" key="5">
    <source>
        <dbReference type="Proteomes" id="UP000297900"/>
    </source>
</evidence>
<dbReference type="Proteomes" id="UP000297900">
    <property type="component" value="Unassembled WGS sequence"/>
</dbReference>
<evidence type="ECO:0000256" key="1">
    <source>
        <dbReference type="ARBA" id="ARBA00022679"/>
    </source>
</evidence>
<dbReference type="Pfam" id="PF00583">
    <property type="entry name" value="Acetyltransf_1"/>
    <property type="match status" value="1"/>
</dbReference>
<dbReference type="PROSITE" id="PS51186">
    <property type="entry name" value="GNAT"/>
    <property type="match status" value="1"/>
</dbReference>
<dbReference type="CDD" id="cd04301">
    <property type="entry name" value="NAT_SF"/>
    <property type="match status" value="1"/>
</dbReference>
<keyword evidence="2" id="KW-0012">Acyltransferase</keyword>
<dbReference type="AlphaFoldDB" id="A0A4Y8LP58"/>
<dbReference type="PANTHER" id="PTHR43877:SF2">
    <property type="entry name" value="AMINOALKYLPHOSPHONATE N-ACETYLTRANSFERASE-RELATED"/>
    <property type="match status" value="1"/>
</dbReference>
<evidence type="ECO:0000256" key="2">
    <source>
        <dbReference type="ARBA" id="ARBA00023315"/>
    </source>
</evidence>
<keyword evidence="5" id="KW-1185">Reference proteome</keyword>
<organism evidence="4 5">
    <name type="scientific">Cohnella luojiensis</name>
    <dbReference type="NCBI Taxonomy" id="652876"/>
    <lineage>
        <taxon>Bacteria</taxon>
        <taxon>Bacillati</taxon>
        <taxon>Bacillota</taxon>
        <taxon>Bacilli</taxon>
        <taxon>Bacillales</taxon>
        <taxon>Paenibacillaceae</taxon>
        <taxon>Cohnella</taxon>
    </lineage>
</organism>
<dbReference type="PANTHER" id="PTHR43877">
    <property type="entry name" value="AMINOALKYLPHOSPHONATE N-ACETYLTRANSFERASE-RELATED-RELATED"/>
    <property type="match status" value="1"/>
</dbReference>
<evidence type="ECO:0000313" key="4">
    <source>
        <dbReference type="EMBL" id="TFE22761.1"/>
    </source>
</evidence>
<dbReference type="Gene3D" id="3.40.630.30">
    <property type="match status" value="1"/>
</dbReference>
<name>A0A4Y8LP58_9BACL</name>
<sequence length="170" mass="19579">MTSFTSIRRAEPEDTQEIMRLLVNTAEWLLNKGSSQWNGLLRGEDSHNTPEAINRGEVFIFMQDSDIAGMVMLLRRPSTWDRELWSGENDDSAIYLHRLAINRKFSGKEVGKRIMQWADTEVPTWDIPLIRLDCIANNQVLNDFYSKLGYELVGKAANSLGTFSKYEKKF</sequence>
<dbReference type="SUPFAM" id="SSF55729">
    <property type="entry name" value="Acyl-CoA N-acyltransferases (Nat)"/>
    <property type="match status" value="1"/>
</dbReference>
<dbReference type="InterPro" id="IPR016181">
    <property type="entry name" value="Acyl_CoA_acyltransferase"/>
</dbReference>
<dbReference type="OrthoDB" id="6382410at2"/>
<protein>
    <submittedName>
        <fullName evidence="4">GNAT family N-acetyltransferase</fullName>
    </submittedName>
</protein>
<dbReference type="InterPro" id="IPR050832">
    <property type="entry name" value="Bact_Acetyltransf"/>
</dbReference>
<dbReference type="RefSeq" id="WP_135154184.1">
    <property type="nucleotide sequence ID" value="NZ_SOMN01000041.1"/>
</dbReference>
<dbReference type="EMBL" id="SOMN01000041">
    <property type="protein sequence ID" value="TFE22761.1"/>
    <property type="molecule type" value="Genomic_DNA"/>
</dbReference>
<gene>
    <name evidence="4" type="ORF">E2980_20875</name>
</gene>
<dbReference type="GO" id="GO:0016747">
    <property type="term" value="F:acyltransferase activity, transferring groups other than amino-acyl groups"/>
    <property type="evidence" value="ECO:0007669"/>
    <property type="project" value="InterPro"/>
</dbReference>
<accession>A0A4Y8LP58</accession>
<dbReference type="InterPro" id="IPR000182">
    <property type="entry name" value="GNAT_dom"/>
</dbReference>